<dbReference type="Gene3D" id="1.10.10.10">
    <property type="entry name" value="Winged helix-like DNA-binding domain superfamily/Winged helix DNA-binding domain"/>
    <property type="match status" value="1"/>
</dbReference>
<evidence type="ECO:0000313" key="6">
    <source>
        <dbReference type="Proteomes" id="UP000269692"/>
    </source>
</evidence>
<dbReference type="CDD" id="cd00090">
    <property type="entry name" value="HTH_ARSR"/>
    <property type="match status" value="1"/>
</dbReference>
<dbReference type="InterPro" id="IPR051081">
    <property type="entry name" value="HTH_MetalResp_TranReg"/>
</dbReference>
<dbReference type="SMART" id="SM00418">
    <property type="entry name" value="HTH_ARSR"/>
    <property type="match status" value="1"/>
</dbReference>
<keyword evidence="1" id="KW-0805">Transcription regulation</keyword>
<dbReference type="Proteomes" id="UP000269692">
    <property type="component" value="Unassembled WGS sequence"/>
</dbReference>
<dbReference type="InterPro" id="IPR036388">
    <property type="entry name" value="WH-like_DNA-bd_sf"/>
</dbReference>
<dbReference type="InterPro" id="IPR036390">
    <property type="entry name" value="WH_DNA-bd_sf"/>
</dbReference>
<dbReference type="RefSeq" id="WP_121624197.1">
    <property type="nucleotide sequence ID" value="NZ_JACIIW010000007.1"/>
</dbReference>
<dbReference type="SUPFAM" id="SSF46785">
    <property type="entry name" value="Winged helix' DNA-binding domain"/>
    <property type="match status" value="1"/>
</dbReference>
<keyword evidence="2" id="KW-0238">DNA-binding</keyword>
<sequence>MDSFAALADPTRRAIVERLARGEMAAGDIVAVFSLSAPAISQHLKTLRQAGLVRVRGEGQRRIYSLDPDGLDGMEAWIARTRRFWSTRLDALAAALDAPDDTPDDDTETNP</sequence>
<dbReference type="EMBL" id="RCTF01000012">
    <property type="protein sequence ID" value="RLP76744.1"/>
    <property type="molecule type" value="Genomic_DNA"/>
</dbReference>
<comment type="caution">
    <text evidence="5">The sequence shown here is derived from an EMBL/GenBank/DDBJ whole genome shotgun (WGS) entry which is preliminary data.</text>
</comment>
<dbReference type="Pfam" id="PF01022">
    <property type="entry name" value="HTH_5"/>
    <property type="match status" value="1"/>
</dbReference>
<dbReference type="NCBIfam" id="NF033788">
    <property type="entry name" value="HTH_metalloreg"/>
    <property type="match status" value="1"/>
</dbReference>
<dbReference type="PANTHER" id="PTHR33154:SF33">
    <property type="entry name" value="TRANSCRIPTIONAL REPRESSOR SDPR"/>
    <property type="match status" value="1"/>
</dbReference>
<name>A0A3L7A9I4_9HYPH</name>
<keyword evidence="3" id="KW-0804">Transcription</keyword>
<gene>
    <name evidence="5" type="ORF">D9R14_14745</name>
</gene>
<proteinExistence type="predicted"/>
<evidence type="ECO:0000256" key="1">
    <source>
        <dbReference type="ARBA" id="ARBA00023015"/>
    </source>
</evidence>
<reference evidence="5 6" key="1">
    <citation type="submission" date="2018-10" db="EMBL/GenBank/DDBJ databases">
        <title>Xanthobacter tagetidis genome sequencing and assembly.</title>
        <authorList>
            <person name="Maclea K.S."/>
            <person name="Goen A.E."/>
            <person name="Fatima S.A."/>
        </authorList>
    </citation>
    <scope>NUCLEOTIDE SEQUENCE [LARGE SCALE GENOMIC DNA]</scope>
    <source>
        <strain evidence="5 6">ATCC 700314</strain>
    </source>
</reference>
<dbReference type="GO" id="GO:0003677">
    <property type="term" value="F:DNA binding"/>
    <property type="evidence" value="ECO:0007669"/>
    <property type="project" value="UniProtKB-KW"/>
</dbReference>
<dbReference type="OrthoDB" id="9790747at2"/>
<evidence type="ECO:0000313" key="5">
    <source>
        <dbReference type="EMBL" id="RLP76744.1"/>
    </source>
</evidence>
<dbReference type="PANTHER" id="PTHR33154">
    <property type="entry name" value="TRANSCRIPTIONAL REGULATOR, ARSR FAMILY"/>
    <property type="match status" value="1"/>
</dbReference>
<dbReference type="AlphaFoldDB" id="A0A3L7A9I4"/>
<dbReference type="InterPro" id="IPR001845">
    <property type="entry name" value="HTH_ArsR_DNA-bd_dom"/>
</dbReference>
<evidence type="ECO:0000259" key="4">
    <source>
        <dbReference type="PROSITE" id="PS50987"/>
    </source>
</evidence>
<keyword evidence="6" id="KW-1185">Reference proteome</keyword>
<dbReference type="PRINTS" id="PR00778">
    <property type="entry name" value="HTHARSR"/>
</dbReference>
<feature type="domain" description="HTH arsR-type" evidence="4">
    <location>
        <begin position="1"/>
        <end position="86"/>
    </location>
</feature>
<dbReference type="GO" id="GO:0003700">
    <property type="term" value="F:DNA-binding transcription factor activity"/>
    <property type="evidence" value="ECO:0007669"/>
    <property type="project" value="InterPro"/>
</dbReference>
<evidence type="ECO:0000256" key="2">
    <source>
        <dbReference type="ARBA" id="ARBA00023125"/>
    </source>
</evidence>
<dbReference type="PROSITE" id="PS50987">
    <property type="entry name" value="HTH_ARSR_2"/>
    <property type="match status" value="1"/>
</dbReference>
<protein>
    <submittedName>
        <fullName evidence="5">ArsR family transcriptional regulator</fullName>
    </submittedName>
</protein>
<organism evidence="5 6">
    <name type="scientific">Xanthobacter tagetidis</name>
    <dbReference type="NCBI Taxonomy" id="60216"/>
    <lineage>
        <taxon>Bacteria</taxon>
        <taxon>Pseudomonadati</taxon>
        <taxon>Pseudomonadota</taxon>
        <taxon>Alphaproteobacteria</taxon>
        <taxon>Hyphomicrobiales</taxon>
        <taxon>Xanthobacteraceae</taxon>
        <taxon>Xanthobacter</taxon>
    </lineage>
</organism>
<accession>A0A3L7A9I4</accession>
<dbReference type="InterPro" id="IPR011991">
    <property type="entry name" value="ArsR-like_HTH"/>
</dbReference>
<evidence type="ECO:0000256" key="3">
    <source>
        <dbReference type="ARBA" id="ARBA00023163"/>
    </source>
</evidence>